<gene>
    <name evidence="1" type="ORF">CK203_098615</name>
</gene>
<evidence type="ECO:0000313" key="2">
    <source>
        <dbReference type="Proteomes" id="UP000288805"/>
    </source>
</evidence>
<evidence type="ECO:0000313" key="1">
    <source>
        <dbReference type="EMBL" id="RVW42725.1"/>
    </source>
</evidence>
<dbReference type="Proteomes" id="UP000288805">
    <property type="component" value="Unassembled WGS sequence"/>
</dbReference>
<reference evidence="1 2" key="1">
    <citation type="journal article" date="2018" name="PLoS Genet.">
        <title>Population sequencing reveals clonal diversity and ancestral inbreeding in the grapevine cultivar Chardonnay.</title>
        <authorList>
            <person name="Roach M.J."/>
            <person name="Johnson D.L."/>
            <person name="Bohlmann J."/>
            <person name="van Vuuren H.J."/>
            <person name="Jones S.J."/>
            <person name="Pretorius I.S."/>
            <person name="Schmidt S.A."/>
            <person name="Borneman A.R."/>
        </authorList>
    </citation>
    <scope>NUCLEOTIDE SEQUENCE [LARGE SCALE GENOMIC DNA]</scope>
    <source>
        <strain evidence="2">cv. Chardonnay</strain>
        <tissue evidence="1">Leaf</tissue>
    </source>
</reference>
<dbReference type="AlphaFoldDB" id="A0A438E4P1"/>
<organism evidence="1 2">
    <name type="scientific">Vitis vinifera</name>
    <name type="common">Grape</name>
    <dbReference type="NCBI Taxonomy" id="29760"/>
    <lineage>
        <taxon>Eukaryota</taxon>
        <taxon>Viridiplantae</taxon>
        <taxon>Streptophyta</taxon>
        <taxon>Embryophyta</taxon>
        <taxon>Tracheophyta</taxon>
        <taxon>Spermatophyta</taxon>
        <taxon>Magnoliopsida</taxon>
        <taxon>eudicotyledons</taxon>
        <taxon>Gunneridae</taxon>
        <taxon>Pentapetalae</taxon>
        <taxon>rosids</taxon>
        <taxon>Vitales</taxon>
        <taxon>Vitaceae</taxon>
        <taxon>Viteae</taxon>
        <taxon>Vitis</taxon>
    </lineage>
</organism>
<accession>A0A438E4P1</accession>
<name>A0A438E4P1_VITVI</name>
<dbReference type="InterPro" id="IPR012337">
    <property type="entry name" value="RNaseH-like_sf"/>
</dbReference>
<dbReference type="EMBL" id="QGNW01001395">
    <property type="protein sequence ID" value="RVW42725.1"/>
    <property type="molecule type" value="Genomic_DNA"/>
</dbReference>
<comment type="caution">
    <text evidence="1">The sequence shown here is derived from an EMBL/GenBank/DDBJ whole genome shotgun (WGS) entry which is preliminary data.</text>
</comment>
<protein>
    <submittedName>
        <fullName evidence="1">Uncharacterized protein</fullName>
    </submittedName>
</protein>
<dbReference type="SUPFAM" id="SSF53098">
    <property type="entry name" value="Ribonuclease H-like"/>
    <property type="match status" value="1"/>
</dbReference>
<sequence length="86" mass="9531">MRLALLQGKIEKGLYKLPTATRDVGHPSAFYTTSSTSDAGVGPIVSVDGARYFLFLVDDFSRFSWLYLLETKDGVFTYVLTFSSHG</sequence>
<proteinExistence type="predicted"/>